<dbReference type="InterPro" id="IPR036779">
    <property type="entry name" value="LysM_dom_sf"/>
</dbReference>
<dbReference type="Proteomes" id="UP000606653">
    <property type="component" value="Unassembled WGS sequence"/>
</dbReference>
<evidence type="ECO:0000313" key="4">
    <source>
        <dbReference type="Proteomes" id="UP000606653"/>
    </source>
</evidence>
<keyword evidence="1" id="KW-1133">Transmembrane helix</keyword>
<evidence type="ECO:0000256" key="1">
    <source>
        <dbReference type="SAM" id="Phobius"/>
    </source>
</evidence>
<keyword evidence="4" id="KW-1185">Reference proteome</keyword>
<feature type="transmembrane region" description="Helical" evidence="1">
    <location>
        <begin position="56"/>
        <end position="76"/>
    </location>
</feature>
<dbReference type="SMART" id="SM00257">
    <property type="entry name" value="LysM"/>
    <property type="match status" value="1"/>
</dbReference>
<gene>
    <name evidence="3" type="ORF">GCM10010969_35710</name>
</gene>
<organism evidence="3 4">
    <name type="scientific">Saccharibacillus kuerlensis</name>
    <dbReference type="NCBI Taxonomy" id="459527"/>
    <lineage>
        <taxon>Bacteria</taxon>
        <taxon>Bacillati</taxon>
        <taxon>Bacillota</taxon>
        <taxon>Bacilli</taxon>
        <taxon>Bacillales</taxon>
        <taxon>Paenibacillaceae</taxon>
        <taxon>Saccharibacillus</taxon>
    </lineage>
</organism>
<evidence type="ECO:0000259" key="2">
    <source>
        <dbReference type="PROSITE" id="PS51782"/>
    </source>
</evidence>
<protein>
    <recommendedName>
        <fullName evidence="2">LysM domain-containing protein</fullName>
    </recommendedName>
</protein>
<dbReference type="RefSeq" id="WP_018977637.1">
    <property type="nucleotide sequence ID" value="NZ_BMLN01000013.1"/>
</dbReference>
<evidence type="ECO:0000313" key="3">
    <source>
        <dbReference type="EMBL" id="GGO07334.1"/>
    </source>
</evidence>
<accession>A0ABQ2L970</accession>
<name>A0ABQ2L970_9BACL</name>
<keyword evidence="1" id="KW-0812">Transmembrane</keyword>
<dbReference type="InterPro" id="IPR018392">
    <property type="entry name" value="LysM"/>
</dbReference>
<dbReference type="EMBL" id="BMLN01000013">
    <property type="protein sequence ID" value="GGO07334.1"/>
    <property type="molecule type" value="Genomic_DNA"/>
</dbReference>
<reference evidence="4" key="1">
    <citation type="journal article" date="2019" name="Int. J. Syst. Evol. Microbiol.">
        <title>The Global Catalogue of Microorganisms (GCM) 10K type strain sequencing project: providing services to taxonomists for standard genome sequencing and annotation.</title>
        <authorList>
            <consortium name="The Broad Institute Genomics Platform"/>
            <consortium name="The Broad Institute Genome Sequencing Center for Infectious Disease"/>
            <person name="Wu L."/>
            <person name="Ma J."/>
        </authorList>
    </citation>
    <scope>NUCLEOTIDE SEQUENCE [LARGE SCALE GENOMIC DNA]</scope>
    <source>
        <strain evidence="4">CGMCC 1.6964</strain>
    </source>
</reference>
<dbReference type="PROSITE" id="PS51782">
    <property type="entry name" value="LYSM"/>
    <property type="match status" value="1"/>
</dbReference>
<dbReference type="Pfam" id="PF01476">
    <property type="entry name" value="LysM"/>
    <property type="match status" value="1"/>
</dbReference>
<comment type="caution">
    <text evidence="3">The sequence shown here is derived from an EMBL/GenBank/DDBJ whole genome shotgun (WGS) entry which is preliminary data.</text>
</comment>
<feature type="domain" description="LysM" evidence="2">
    <location>
        <begin position="86"/>
        <end position="136"/>
    </location>
</feature>
<sequence>MPKYTTYKSIYETAGNYNESHENKGTRGDKLFSSSSFLHSIGMPKYRFSKAGAARFRLLLFIMIGLFAGTGVVHALQNNDPVTEVRSVIVSPGDTLWSIAESNKPKGTDTRIFISGIKQKNGLSGSHINTGDELLLPNF</sequence>
<keyword evidence="1" id="KW-0472">Membrane</keyword>
<dbReference type="Gene3D" id="3.10.350.10">
    <property type="entry name" value="LysM domain"/>
    <property type="match status" value="1"/>
</dbReference>
<dbReference type="CDD" id="cd00118">
    <property type="entry name" value="LysM"/>
    <property type="match status" value="1"/>
</dbReference>
<proteinExistence type="predicted"/>